<dbReference type="Proteomes" id="UP001516023">
    <property type="component" value="Unassembled WGS sequence"/>
</dbReference>
<feature type="region of interest" description="Disordered" evidence="2">
    <location>
        <begin position="1"/>
        <end position="23"/>
    </location>
</feature>
<dbReference type="InterPro" id="IPR000873">
    <property type="entry name" value="AMP-dep_synth/lig_dom"/>
</dbReference>
<name>A0ABD3QVY4_9STRA</name>
<evidence type="ECO:0000256" key="2">
    <source>
        <dbReference type="SAM" id="MobiDB-lite"/>
    </source>
</evidence>
<dbReference type="Pfam" id="PF13193">
    <property type="entry name" value="AMP-binding_C"/>
    <property type="match status" value="1"/>
</dbReference>
<dbReference type="CDD" id="cd05941">
    <property type="entry name" value="MCS"/>
    <property type="match status" value="1"/>
</dbReference>
<organism evidence="5 6">
    <name type="scientific">Cyclotella cryptica</name>
    <dbReference type="NCBI Taxonomy" id="29204"/>
    <lineage>
        <taxon>Eukaryota</taxon>
        <taxon>Sar</taxon>
        <taxon>Stramenopiles</taxon>
        <taxon>Ochrophyta</taxon>
        <taxon>Bacillariophyta</taxon>
        <taxon>Coscinodiscophyceae</taxon>
        <taxon>Thalassiosirophycidae</taxon>
        <taxon>Stephanodiscales</taxon>
        <taxon>Stephanodiscaceae</taxon>
        <taxon>Cyclotella</taxon>
    </lineage>
</organism>
<accession>A0ABD3QVY4</accession>
<evidence type="ECO:0000313" key="5">
    <source>
        <dbReference type="EMBL" id="KAL3804410.1"/>
    </source>
</evidence>
<dbReference type="PANTHER" id="PTHR43201">
    <property type="entry name" value="ACYL-COA SYNTHETASE"/>
    <property type="match status" value="1"/>
</dbReference>
<reference evidence="5 6" key="1">
    <citation type="journal article" date="2020" name="G3 (Bethesda)">
        <title>Improved Reference Genome for Cyclotella cryptica CCMP332, a Model for Cell Wall Morphogenesis, Salinity Adaptation, and Lipid Production in Diatoms (Bacillariophyta).</title>
        <authorList>
            <person name="Roberts W.R."/>
            <person name="Downey K.M."/>
            <person name="Ruck E.C."/>
            <person name="Traller J.C."/>
            <person name="Alverson A.J."/>
        </authorList>
    </citation>
    <scope>NUCLEOTIDE SEQUENCE [LARGE SCALE GENOMIC DNA]</scope>
    <source>
        <strain evidence="5 6">CCMP332</strain>
    </source>
</reference>
<feature type="domain" description="AMP-dependent synthetase/ligase" evidence="3">
    <location>
        <begin position="419"/>
        <end position="553"/>
    </location>
</feature>
<dbReference type="InterPro" id="IPR020845">
    <property type="entry name" value="AMP-binding_CS"/>
</dbReference>
<protein>
    <submittedName>
        <fullName evidence="5">Uncharacterized protein</fullName>
    </submittedName>
</protein>
<dbReference type="Pfam" id="PF00501">
    <property type="entry name" value="AMP-binding"/>
    <property type="match status" value="2"/>
</dbReference>
<comment type="caution">
    <text evidence="5">The sequence shown here is derived from an EMBL/GenBank/DDBJ whole genome shotgun (WGS) entry which is preliminary data.</text>
</comment>
<keyword evidence="6" id="KW-1185">Reference proteome</keyword>
<evidence type="ECO:0000256" key="1">
    <source>
        <dbReference type="ARBA" id="ARBA00006432"/>
    </source>
</evidence>
<evidence type="ECO:0000313" key="6">
    <source>
        <dbReference type="Proteomes" id="UP001516023"/>
    </source>
</evidence>
<dbReference type="SUPFAM" id="SSF56801">
    <property type="entry name" value="Acetyl-CoA synthetase-like"/>
    <property type="match status" value="1"/>
</dbReference>
<gene>
    <name evidence="5" type="ORF">HJC23_011338</name>
</gene>
<dbReference type="InterPro" id="IPR042099">
    <property type="entry name" value="ANL_N_sf"/>
</dbReference>
<dbReference type="Gene3D" id="3.30.300.30">
    <property type="match status" value="1"/>
</dbReference>
<feature type="domain" description="AMP-binding enzyme C-terminal" evidence="4">
    <location>
        <begin position="608"/>
        <end position="684"/>
    </location>
</feature>
<feature type="domain" description="AMP-dependent synthetase/ligase" evidence="3">
    <location>
        <begin position="128"/>
        <end position="383"/>
    </location>
</feature>
<comment type="similarity">
    <text evidence="1">Belongs to the ATP-dependent AMP-binding enzyme family.</text>
</comment>
<dbReference type="PROSITE" id="PS00455">
    <property type="entry name" value="AMP_BINDING"/>
    <property type="match status" value="1"/>
</dbReference>
<dbReference type="AlphaFoldDB" id="A0ABD3QVY4"/>
<dbReference type="InterPro" id="IPR025110">
    <property type="entry name" value="AMP-bd_C"/>
</dbReference>
<proteinExistence type="inferred from homology"/>
<dbReference type="EMBL" id="JABMIG020000008">
    <property type="protein sequence ID" value="KAL3804410.1"/>
    <property type="molecule type" value="Genomic_DNA"/>
</dbReference>
<evidence type="ECO:0000259" key="4">
    <source>
        <dbReference type="Pfam" id="PF13193"/>
    </source>
</evidence>
<dbReference type="InterPro" id="IPR045851">
    <property type="entry name" value="AMP-bd_C_sf"/>
</dbReference>
<feature type="region of interest" description="Disordered" evidence="2">
    <location>
        <begin position="398"/>
        <end position="417"/>
    </location>
</feature>
<dbReference type="Gene3D" id="3.40.50.12780">
    <property type="entry name" value="N-terminal domain of ligase-like"/>
    <property type="match status" value="1"/>
</dbReference>
<sequence length="700" mass="77146">MSKQALRLHNTAQEPNAAAATDNHTHAFVSNSFDRTRDSLSTCKRTHNSVIKYDSHRTPRPRVDLYSPVVPNETVETTAFKSHEPISFQEGIVKNSVFPTPPPPPTDEELHADGLPILVQAATHAKAGRTMCVELPENGCVSVSYHTVLRDSTKIAKYIESVMRKDNDSVGDFEKPRTVAHLTEPGSEYLSSMWGTWASGFCTVPLATSHREHEFEHVLKDADPEIIIIGGHVARGEEEGAARTKTLPPHNEGELLQAANAVGMADRIVYLRDLITDDATMTTGESTSENGNVDEFHLGANGSIPSLDSPSMIMYTSGTTGLPKGVLTSHRNIYHQITDLVSAWQWKPTDVALHLLPLHHVHGAVNILSCAAYAGACCEFMHFRCDNVWKRLAEAAREEQTSGESSGESESAHAKKHMRKPNVFMAVPTIYSKMIEAAEHNVLEPGIVPDATKTLSEMRLMISGSAALPVSLNEKWKNLTGHILLERYGMTEFAMALSNPYEPMNKRLPGYVGTPLPSVEVRIVDENNNIVPPESGKSGELQVRGPHVFQGYLNRPDVTKKEFASDGSGFFKTGDIASYDKEEKSFKILGRASVDIIKNGGHKLSALEIERDLLEHPFIAECAVLGVPDETWGERVGMVCRMKNGEKALDLDQLRCWAEHRMARYKVPSRIVVVDEIPKNAMGKINKKSLKSLFEGTLAP</sequence>
<dbReference type="PANTHER" id="PTHR43201:SF8">
    <property type="entry name" value="ACYL-COA SYNTHETASE FAMILY MEMBER 3"/>
    <property type="match status" value="1"/>
</dbReference>
<evidence type="ECO:0000259" key="3">
    <source>
        <dbReference type="Pfam" id="PF00501"/>
    </source>
</evidence>